<dbReference type="PIRSF" id="PIRSF016578">
    <property type="entry name" value="HsaA"/>
    <property type="match status" value="1"/>
</dbReference>
<evidence type="ECO:0000259" key="6">
    <source>
        <dbReference type="Pfam" id="PF00441"/>
    </source>
</evidence>
<evidence type="ECO:0000256" key="2">
    <source>
        <dbReference type="ARBA" id="ARBA00009347"/>
    </source>
</evidence>
<dbReference type="Proteomes" id="UP000830167">
    <property type="component" value="Chromosome"/>
</dbReference>
<dbReference type="InterPro" id="IPR009075">
    <property type="entry name" value="AcylCo_DH/oxidase_C"/>
</dbReference>
<dbReference type="PROSITE" id="PS00072">
    <property type="entry name" value="ACYL_COA_DH_1"/>
    <property type="match status" value="1"/>
</dbReference>
<accession>A0ABY4CKV8</accession>
<dbReference type="Gene3D" id="1.10.540.10">
    <property type="entry name" value="Acyl-CoA dehydrogenase/oxidase, N-terminal domain"/>
    <property type="match status" value="1"/>
</dbReference>
<keyword evidence="5" id="KW-0560">Oxidoreductase</keyword>
<evidence type="ECO:0000256" key="5">
    <source>
        <dbReference type="RuleBase" id="RU362125"/>
    </source>
</evidence>
<dbReference type="PROSITE" id="PS00073">
    <property type="entry name" value="ACYL_COA_DH_2"/>
    <property type="match status" value="1"/>
</dbReference>
<dbReference type="InterPro" id="IPR006089">
    <property type="entry name" value="Acyl-CoA_DH_CS"/>
</dbReference>
<gene>
    <name evidence="9" type="ORF">LSG31_02500</name>
</gene>
<reference evidence="9" key="1">
    <citation type="submission" date="2021-12" db="EMBL/GenBank/DDBJ databases">
        <title>Alicyclobacillaceae gen. nov., sp. nov., isolated from chalcocite enrichment system.</title>
        <authorList>
            <person name="Jiang Z."/>
        </authorList>
    </citation>
    <scope>NUCLEOTIDE SEQUENCE</scope>
    <source>
        <strain evidence="9">MYW30-H2</strain>
    </source>
</reference>
<dbReference type="SUPFAM" id="SSF47203">
    <property type="entry name" value="Acyl-CoA dehydrogenase C-terminal domain-like"/>
    <property type="match status" value="1"/>
</dbReference>
<dbReference type="Pfam" id="PF02771">
    <property type="entry name" value="Acyl-CoA_dh_N"/>
    <property type="match status" value="1"/>
</dbReference>
<evidence type="ECO:0000259" key="8">
    <source>
        <dbReference type="Pfam" id="PF02771"/>
    </source>
</evidence>
<keyword evidence="4 5" id="KW-0274">FAD</keyword>
<dbReference type="RefSeq" id="WP_347437842.1">
    <property type="nucleotide sequence ID" value="NZ_CP089291.1"/>
</dbReference>
<feature type="domain" description="Acyl-CoA dehydrogenase/oxidase N-terminal" evidence="8">
    <location>
        <begin position="6"/>
        <end position="117"/>
    </location>
</feature>
<comment type="similarity">
    <text evidence="2 5">Belongs to the acyl-CoA dehydrogenase family.</text>
</comment>
<proteinExistence type="inferred from homology"/>
<sequence length="384" mass="41897">MEFGFSEEQKMMRQMVRSFAEKAVKPRAAEMDETDEFPKEIFKQAGDLGLLAVNFPEEYGGAGADSVSSVLASIELGRVSATVANICSSIKHHLFCMYHYGTKEQKETYMPAMARGEIIGSFALTESGAGSDATGIKTQARLDEDSYVLNGSKTFITLGPLADFTIVFAVTDASKKSKGISAFIVEKGTPGFRVGKKEKKMGQRGNPVSELLFTDCRIPKSNMLGAEGQGIKIALHSLDSGRIEVAGLAIGLIQAALEDSVAYAESRVQFGQKISQFQLIQAFIAQMAADLDAASLLTYRAAYLKDSGKPFTRESSIAKWFATEAAMKHTTNAIQIHGGYGYCKDYAVERYFRDAKLTQIYEGTNQIQQIVIAREVLKGGLQWS</sequence>
<dbReference type="Pfam" id="PF02770">
    <property type="entry name" value="Acyl-CoA_dh_M"/>
    <property type="match status" value="1"/>
</dbReference>
<evidence type="ECO:0000313" key="9">
    <source>
        <dbReference type="EMBL" id="UOF91150.1"/>
    </source>
</evidence>
<evidence type="ECO:0000259" key="7">
    <source>
        <dbReference type="Pfam" id="PF02770"/>
    </source>
</evidence>
<dbReference type="InterPro" id="IPR013786">
    <property type="entry name" value="AcylCoA_DH/ox_N"/>
</dbReference>
<dbReference type="InterPro" id="IPR009100">
    <property type="entry name" value="AcylCoA_DH/oxidase_NM_dom_sf"/>
</dbReference>
<feature type="domain" description="Acyl-CoA oxidase/dehydrogenase middle" evidence="7">
    <location>
        <begin position="121"/>
        <end position="216"/>
    </location>
</feature>
<evidence type="ECO:0000313" key="10">
    <source>
        <dbReference type="Proteomes" id="UP000830167"/>
    </source>
</evidence>
<dbReference type="Gene3D" id="1.20.140.10">
    <property type="entry name" value="Butyryl-CoA Dehydrogenase, subunit A, domain 3"/>
    <property type="match status" value="1"/>
</dbReference>
<dbReference type="Gene3D" id="2.40.110.10">
    <property type="entry name" value="Butyryl-CoA Dehydrogenase, subunit A, domain 2"/>
    <property type="match status" value="1"/>
</dbReference>
<evidence type="ECO:0000256" key="1">
    <source>
        <dbReference type="ARBA" id="ARBA00001974"/>
    </source>
</evidence>
<dbReference type="PANTHER" id="PTHR43884">
    <property type="entry name" value="ACYL-COA DEHYDROGENASE"/>
    <property type="match status" value="1"/>
</dbReference>
<feature type="domain" description="Acyl-CoA dehydrogenase/oxidase C-terminal" evidence="6">
    <location>
        <begin position="228"/>
        <end position="376"/>
    </location>
</feature>
<name>A0ABY4CKV8_9BACL</name>
<evidence type="ECO:0000256" key="4">
    <source>
        <dbReference type="ARBA" id="ARBA00022827"/>
    </source>
</evidence>
<organism evidence="9 10">
    <name type="scientific">Fodinisporobacter ferrooxydans</name>
    <dbReference type="NCBI Taxonomy" id="2901836"/>
    <lineage>
        <taxon>Bacteria</taxon>
        <taxon>Bacillati</taxon>
        <taxon>Bacillota</taxon>
        <taxon>Bacilli</taxon>
        <taxon>Bacillales</taxon>
        <taxon>Alicyclobacillaceae</taxon>
        <taxon>Fodinisporobacter</taxon>
    </lineage>
</organism>
<protein>
    <submittedName>
        <fullName evidence="9">Acyl-CoA dehydrogenase family protein</fullName>
    </submittedName>
</protein>
<comment type="cofactor">
    <cofactor evidence="1 5">
        <name>FAD</name>
        <dbReference type="ChEBI" id="CHEBI:57692"/>
    </cofactor>
</comment>
<keyword evidence="10" id="KW-1185">Reference proteome</keyword>
<dbReference type="EMBL" id="CP089291">
    <property type="protein sequence ID" value="UOF91150.1"/>
    <property type="molecule type" value="Genomic_DNA"/>
</dbReference>
<keyword evidence="3 5" id="KW-0285">Flavoprotein</keyword>
<dbReference type="SUPFAM" id="SSF56645">
    <property type="entry name" value="Acyl-CoA dehydrogenase NM domain-like"/>
    <property type="match status" value="1"/>
</dbReference>
<dbReference type="InterPro" id="IPR046373">
    <property type="entry name" value="Acyl-CoA_Oxase/DH_mid-dom_sf"/>
</dbReference>
<dbReference type="InterPro" id="IPR006091">
    <property type="entry name" value="Acyl-CoA_Oxase/DH_mid-dom"/>
</dbReference>
<dbReference type="PANTHER" id="PTHR43884:SF12">
    <property type="entry name" value="ISOVALERYL-COA DEHYDROGENASE, MITOCHONDRIAL-RELATED"/>
    <property type="match status" value="1"/>
</dbReference>
<dbReference type="InterPro" id="IPR037069">
    <property type="entry name" value="AcylCoA_DH/ox_N_sf"/>
</dbReference>
<evidence type="ECO:0000256" key="3">
    <source>
        <dbReference type="ARBA" id="ARBA00022630"/>
    </source>
</evidence>
<dbReference type="InterPro" id="IPR036250">
    <property type="entry name" value="AcylCo_DH-like_C"/>
</dbReference>
<dbReference type="Pfam" id="PF00441">
    <property type="entry name" value="Acyl-CoA_dh_1"/>
    <property type="match status" value="1"/>
</dbReference>